<reference evidence="1" key="1">
    <citation type="journal article" date="2021" name="Environ. Microbiol.">
        <title>Gene family expansions and transcriptome signatures uncover fungal adaptations to wood decay.</title>
        <authorList>
            <person name="Hage H."/>
            <person name="Miyauchi S."/>
            <person name="Viragh M."/>
            <person name="Drula E."/>
            <person name="Min B."/>
            <person name="Chaduli D."/>
            <person name="Navarro D."/>
            <person name="Favel A."/>
            <person name="Norest M."/>
            <person name="Lesage-Meessen L."/>
            <person name="Balint B."/>
            <person name="Merenyi Z."/>
            <person name="de Eugenio L."/>
            <person name="Morin E."/>
            <person name="Martinez A.T."/>
            <person name="Baldrian P."/>
            <person name="Stursova M."/>
            <person name="Martinez M.J."/>
            <person name="Novotny C."/>
            <person name="Magnuson J.K."/>
            <person name="Spatafora J.W."/>
            <person name="Maurice S."/>
            <person name="Pangilinan J."/>
            <person name="Andreopoulos W."/>
            <person name="LaButti K."/>
            <person name="Hundley H."/>
            <person name="Na H."/>
            <person name="Kuo A."/>
            <person name="Barry K."/>
            <person name="Lipzen A."/>
            <person name="Henrissat B."/>
            <person name="Riley R."/>
            <person name="Ahrendt S."/>
            <person name="Nagy L.G."/>
            <person name="Grigoriev I.V."/>
            <person name="Martin F."/>
            <person name="Rosso M.N."/>
        </authorList>
    </citation>
    <scope>NUCLEOTIDE SEQUENCE</scope>
    <source>
        <strain evidence="1">CBS 384.51</strain>
    </source>
</reference>
<name>A0ACB8U422_9APHY</name>
<comment type="caution">
    <text evidence="1">The sequence shown here is derived from an EMBL/GenBank/DDBJ whole genome shotgun (WGS) entry which is preliminary data.</text>
</comment>
<keyword evidence="2" id="KW-1185">Reference proteome</keyword>
<evidence type="ECO:0000313" key="1">
    <source>
        <dbReference type="EMBL" id="KAI0089098.1"/>
    </source>
</evidence>
<dbReference type="Proteomes" id="UP001055072">
    <property type="component" value="Unassembled WGS sequence"/>
</dbReference>
<gene>
    <name evidence="1" type="ORF">BDY19DRAFT_124776</name>
</gene>
<accession>A0ACB8U422</accession>
<proteinExistence type="predicted"/>
<protein>
    <submittedName>
        <fullName evidence="1">Uncharacterized protein</fullName>
    </submittedName>
</protein>
<organism evidence="1 2">
    <name type="scientific">Irpex rosettiformis</name>
    <dbReference type="NCBI Taxonomy" id="378272"/>
    <lineage>
        <taxon>Eukaryota</taxon>
        <taxon>Fungi</taxon>
        <taxon>Dikarya</taxon>
        <taxon>Basidiomycota</taxon>
        <taxon>Agaricomycotina</taxon>
        <taxon>Agaricomycetes</taxon>
        <taxon>Polyporales</taxon>
        <taxon>Irpicaceae</taxon>
        <taxon>Irpex</taxon>
    </lineage>
</organism>
<sequence>MEFISTTVESAALPTTTATATTTTPSLSMSSLVPSSDAQHTSVSASTPHSHHGHHAAPSKGGNNSTLSLIGSANAARVRLTKDFRSLVRSNSSTVTRSNNDRGYGRHHQSASVQVQVGGSDARGRNISPHAPLLPGSALTHNDDTMEKPREESRAGRSFGARLVNFLNRSRSRSRSKKRRSRSMDDVVVAVPVSEMPTTKQLKTSSLGRKNPFNALLDSTNTSNSTSTSSGSGSKPATRSPSRPLSGATTVTDTTVKGLFQKSPRAREKSPEVPMAQPIHVQADIVGSHVNESQGGKTKRTNIFSVSISTPRSKHASRDSSASARAASSTPPGQSSRRPWSPRFASGSASPSSAGGHSSHSNTGGGSAGNPSMSRETPPPPVPPKSSAFTNTNTSASAFTPTTTPNSTPHSSAGKGKATRPRVTAPVARPQREDTITTLNSPPPPYQYAYQYQYPHQREYEGREAREEDEVSLAGRCSPLCGWTPPRLTPNKVKYGSGRDREWW</sequence>
<evidence type="ECO:0000313" key="2">
    <source>
        <dbReference type="Proteomes" id="UP001055072"/>
    </source>
</evidence>
<dbReference type="EMBL" id="MU274911">
    <property type="protein sequence ID" value="KAI0089098.1"/>
    <property type="molecule type" value="Genomic_DNA"/>
</dbReference>